<feature type="signal peptide" evidence="3">
    <location>
        <begin position="1"/>
        <end position="35"/>
    </location>
</feature>
<feature type="chain" id="PRO_5040424687" description="Mid2 domain-containing protein" evidence="3">
    <location>
        <begin position="36"/>
        <end position="376"/>
    </location>
</feature>
<dbReference type="EMBL" id="MU157922">
    <property type="protein sequence ID" value="KAF9523242.1"/>
    <property type="molecule type" value="Genomic_DNA"/>
</dbReference>
<dbReference type="Proteomes" id="UP000807306">
    <property type="component" value="Unassembled WGS sequence"/>
</dbReference>
<evidence type="ECO:0000313" key="5">
    <source>
        <dbReference type="Proteomes" id="UP000807306"/>
    </source>
</evidence>
<dbReference type="AlphaFoldDB" id="A0A9P6E664"/>
<comment type="caution">
    <text evidence="4">The sequence shown here is derived from an EMBL/GenBank/DDBJ whole genome shotgun (WGS) entry which is preliminary data.</text>
</comment>
<keyword evidence="3" id="KW-0732">Signal</keyword>
<evidence type="ECO:0000256" key="1">
    <source>
        <dbReference type="SAM" id="MobiDB-lite"/>
    </source>
</evidence>
<feature type="compositionally biased region" description="Low complexity" evidence="1">
    <location>
        <begin position="187"/>
        <end position="218"/>
    </location>
</feature>
<keyword evidence="2" id="KW-0472">Membrane</keyword>
<sequence length="376" mass="40178">MIHRRLLSTHLFSSRLFIRNWCLLALCCWLSFVTAERRNITIDGTNTLITYYPASGSWGRVVGDRDANGMPLDASGGHMLTQNPNAYATLTYTYVSFWVMSTKWPYPVTTEYIIDGTNQTVIDLEDPNTPNIGGVGPASAASTIVASFIGSSSQQHDIGIYVAPGGRFAVLDRLIFEVEVGASSAPVSTTQSATQTSSVASSASTSQSSTVSASQSSTGPTSKPHSTHTLGIALGIALPLLSLFIFILVWWFIIRRRSSDQSSPYDTYPDESEKHIYNDGDGPGHGIAAPAPGVRHSLLDNTSTTAVGYGVPSNPYIHSHSSSSGIAGAGGLAYPQTQRPPYPEIADVPDSYNPYAEAGYVPPHAIEAANARRSRS</sequence>
<protein>
    <recommendedName>
        <fullName evidence="6">Mid2 domain-containing protein</fullName>
    </recommendedName>
</protein>
<organism evidence="4 5">
    <name type="scientific">Crepidotus variabilis</name>
    <dbReference type="NCBI Taxonomy" id="179855"/>
    <lineage>
        <taxon>Eukaryota</taxon>
        <taxon>Fungi</taxon>
        <taxon>Dikarya</taxon>
        <taxon>Basidiomycota</taxon>
        <taxon>Agaricomycotina</taxon>
        <taxon>Agaricomycetes</taxon>
        <taxon>Agaricomycetidae</taxon>
        <taxon>Agaricales</taxon>
        <taxon>Agaricineae</taxon>
        <taxon>Crepidotaceae</taxon>
        <taxon>Crepidotus</taxon>
    </lineage>
</organism>
<gene>
    <name evidence="4" type="ORF">CPB83DRAFT_863259</name>
</gene>
<dbReference type="OrthoDB" id="3234968at2759"/>
<evidence type="ECO:0000256" key="2">
    <source>
        <dbReference type="SAM" id="Phobius"/>
    </source>
</evidence>
<proteinExistence type="predicted"/>
<feature type="region of interest" description="Disordered" evidence="1">
    <location>
        <begin position="187"/>
        <end position="225"/>
    </location>
</feature>
<keyword evidence="2" id="KW-1133">Transmembrane helix</keyword>
<accession>A0A9P6E664</accession>
<name>A0A9P6E664_9AGAR</name>
<evidence type="ECO:0008006" key="6">
    <source>
        <dbReference type="Google" id="ProtNLM"/>
    </source>
</evidence>
<feature type="transmembrane region" description="Helical" evidence="2">
    <location>
        <begin position="230"/>
        <end position="253"/>
    </location>
</feature>
<evidence type="ECO:0000313" key="4">
    <source>
        <dbReference type="EMBL" id="KAF9523242.1"/>
    </source>
</evidence>
<feature type="region of interest" description="Disordered" evidence="1">
    <location>
        <begin position="260"/>
        <end position="292"/>
    </location>
</feature>
<keyword evidence="5" id="KW-1185">Reference proteome</keyword>
<reference evidence="4" key="1">
    <citation type="submission" date="2020-11" db="EMBL/GenBank/DDBJ databases">
        <authorList>
            <consortium name="DOE Joint Genome Institute"/>
            <person name="Ahrendt S."/>
            <person name="Riley R."/>
            <person name="Andreopoulos W."/>
            <person name="Labutti K."/>
            <person name="Pangilinan J."/>
            <person name="Ruiz-Duenas F.J."/>
            <person name="Barrasa J.M."/>
            <person name="Sanchez-Garcia M."/>
            <person name="Camarero S."/>
            <person name="Miyauchi S."/>
            <person name="Serrano A."/>
            <person name="Linde D."/>
            <person name="Babiker R."/>
            <person name="Drula E."/>
            <person name="Ayuso-Fernandez I."/>
            <person name="Pacheco R."/>
            <person name="Padilla G."/>
            <person name="Ferreira P."/>
            <person name="Barriuso J."/>
            <person name="Kellner H."/>
            <person name="Castanera R."/>
            <person name="Alfaro M."/>
            <person name="Ramirez L."/>
            <person name="Pisabarro A.G."/>
            <person name="Kuo A."/>
            <person name="Tritt A."/>
            <person name="Lipzen A."/>
            <person name="He G."/>
            <person name="Yan M."/>
            <person name="Ng V."/>
            <person name="Cullen D."/>
            <person name="Martin F."/>
            <person name="Rosso M.-N."/>
            <person name="Henrissat B."/>
            <person name="Hibbett D."/>
            <person name="Martinez A.T."/>
            <person name="Grigoriev I.V."/>
        </authorList>
    </citation>
    <scope>NUCLEOTIDE SEQUENCE</scope>
    <source>
        <strain evidence="4">CBS 506.95</strain>
    </source>
</reference>
<evidence type="ECO:0000256" key="3">
    <source>
        <dbReference type="SAM" id="SignalP"/>
    </source>
</evidence>
<keyword evidence="2" id="KW-0812">Transmembrane</keyword>